<dbReference type="Pfam" id="PF19720">
    <property type="entry name" value="DUF6214"/>
    <property type="match status" value="1"/>
</dbReference>
<proteinExistence type="predicted"/>
<sequence length="169" mass="18451">MPPWFSVGLVLADGARLDVLAQVSEGRLLIEDMRADPPLPVEGLGALTERIAEPLRDACRALTGRYGTSLAEPATHGTPHEPRPEPATGGPEPDEPSPAGERPRHRATRRRRGAHDRRRAADAYLAARRDGRDPVLAVMAVTGRSRRRALRLIAAARDKGLLPPRHARR</sequence>
<evidence type="ECO:0000313" key="2">
    <source>
        <dbReference type="EMBL" id="RKN04449.1"/>
    </source>
</evidence>
<reference evidence="4 5" key="1">
    <citation type="submission" date="2018-09" db="EMBL/GenBank/DDBJ databases">
        <title>Streptomyces sp. nov. DS1-2, an endophytic actinomycete isolated from roots of Dendrobium scabrilingue.</title>
        <authorList>
            <person name="Kuncharoen N."/>
            <person name="Kudo T."/>
            <person name="Ohkuma M."/>
            <person name="Yuki M."/>
            <person name="Tanasupawat S."/>
        </authorList>
    </citation>
    <scope>NUCLEOTIDE SEQUENCE [LARGE SCALE GENOMIC DNA]</scope>
    <source>
        <strain evidence="2 5">AZ1-7</strain>
        <strain evidence="3 4">DS1-2</strain>
    </source>
</reference>
<evidence type="ECO:0000313" key="4">
    <source>
        <dbReference type="Proteomes" id="UP000268652"/>
    </source>
</evidence>
<dbReference type="EMBL" id="RBDX01000036">
    <property type="protein sequence ID" value="RKN04449.1"/>
    <property type="molecule type" value="Genomic_DNA"/>
</dbReference>
<evidence type="ECO:0000256" key="1">
    <source>
        <dbReference type="SAM" id="MobiDB-lite"/>
    </source>
</evidence>
<gene>
    <name evidence="3" type="ORF">D7318_27935</name>
    <name evidence="2" type="ORF">D7319_28530</name>
</gene>
<dbReference type="InterPro" id="IPR046186">
    <property type="entry name" value="DUF6214"/>
</dbReference>
<accession>A0A3A9VUJ9</accession>
<feature type="compositionally biased region" description="Basic residues" evidence="1">
    <location>
        <begin position="103"/>
        <end position="118"/>
    </location>
</feature>
<comment type="caution">
    <text evidence="2">The sequence shown here is derived from an EMBL/GenBank/DDBJ whole genome shotgun (WGS) entry which is preliminary data.</text>
</comment>
<dbReference type="OrthoDB" id="4333893at2"/>
<organism evidence="2 5">
    <name type="scientific">Streptomyces radicis</name>
    <dbReference type="NCBI Taxonomy" id="1750517"/>
    <lineage>
        <taxon>Bacteria</taxon>
        <taxon>Bacillati</taxon>
        <taxon>Actinomycetota</taxon>
        <taxon>Actinomycetes</taxon>
        <taxon>Kitasatosporales</taxon>
        <taxon>Streptomycetaceae</taxon>
        <taxon>Streptomyces</taxon>
    </lineage>
</organism>
<protein>
    <submittedName>
        <fullName evidence="2">Uncharacterized protein</fullName>
    </submittedName>
</protein>
<keyword evidence="4" id="KW-1185">Reference proteome</keyword>
<dbReference type="EMBL" id="RBDY01000034">
    <property type="protein sequence ID" value="RKN15217.1"/>
    <property type="molecule type" value="Genomic_DNA"/>
</dbReference>
<evidence type="ECO:0000313" key="5">
    <source>
        <dbReference type="Proteomes" id="UP000275024"/>
    </source>
</evidence>
<dbReference type="Proteomes" id="UP000268652">
    <property type="component" value="Unassembled WGS sequence"/>
</dbReference>
<name>A0A3A9VUJ9_9ACTN</name>
<evidence type="ECO:0000313" key="3">
    <source>
        <dbReference type="EMBL" id="RKN15217.1"/>
    </source>
</evidence>
<feature type="region of interest" description="Disordered" evidence="1">
    <location>
        <begin position="66"/>
        <end position="126"/>
    </location>
</feature>
<dbReference type="Proteomes" id="UP000275024">
    <property type="component" value="Unassembled WGS sequence"/>
</dbReference>
<dbReference type="AlphaFoldDB" id="A0A3A9VUJ9"/>